<keyword evidence="6" id="KW-0813">Transport</keyword>
<evidence type="ECO:0000256" key="6">
    <source>
        <dbReference type="RuleBase" id="RU004057"/>
    </source>
</evidence>
<feature type="transmembrane region" description="Helical" evidence="7">
    <location>
        <begin position="9"/>
        <end position="32"/>
    </location>
</feature>
<evidence type="ECO:0000256" key="2">
    <source>
        <dbReference type="ARBA" id="ARBA00022475"/>
    </source>
</evidence>
<dbReference type="InterPro" id="IPR002898">
    <property type="entry name" value="MotA_ExbB_proton_chnl"/>
</dbReference>
<comment type="subcellular location">
    <subcellularLocation>
        <location evidence="1">Cell membrane</location>
        <topology evidence="1">Multi-pass membrane protein</topology>
    </subcellularLocation>
    <subcellularLocation>
        <location evidence="6">Membrane</location>
        <topology evidence="6">Multi-pass membrane protein</topology>
    </subcellularLocation>
</comment>
<feature type="transmembrane region" description="Helical" evidence="7">
    <location>
        <begin position="308"/>
        <end position="327"/>
    </location>
</feature>
<dbReference type="EMBL" id="JBBLXS010000359">
    <property type="protein sequence ID" value="MEK0187439.1"/>
    <property type="molecule type" value="Genomic_DNA"/>
</dbReference>
<feature type="domain" description="MotA/TolQ/ExbB proton channel" evidence="8">
    <location>
        <begin position="101"/>
        <end position="209"/>
    </location>
</feature>
<protein>
    <submittedName>
        <fullName evidence="9">MotA/TolQ/ExbB proton channel family protein</fullName>
    </submittedName>
</protein>
<evidence type="ECO:0000259" key="8">
    <source>
        <dbReference type="Pfam" id="PF01618"/>
    </source>
</evidence>
<evidence type="ECO:0000313" key="10">
    <source>
        <dbReference type="Proteomes" id="UP001384579"/>
    </source>
</evidence>
<keyword evidence="5 7" id="KW-0472">Membrane</keyword>
<evidence type="ECO:0000313" key="9">
    <source>
        <dbReference type="EMBL" id="MEK0187439.1"/>
    </source>
</evidence>
<accession>A0ABU8YST5</accession>
<dbReference type="RefSeq" id="WP_340541810.1">
    <property type="nucleotide sequence ID" value="NZ_JBBLXS010000359.1"/>
</dbReference>
<proteinExistence type="inferred from homology"/>
<keyword evidence="6" id="KW-0653">Protein transport</keyword>
<evidence type="ECO:0000256" key="7">
    <source>
        <dbReference type="SAM" id="Phobius"/>
    </source>
</evidence>
<evidence type="ECO:0000256" key="3">
    <source>
        <dbReference type="ARBA" id="ARBA00022692"/>
    </source>
</evidence>
<sequence length="329" mass="37232">MDKKSAIDFWLWLFCLFLTIAVFLWFIINYWNFARADNTKITPIILYLFVLAIGTNIYNTITVYRQFKSLNNSSVNSLFDQHIRRLRQGIDNKISINQDFSLSLIENRLLRQEGWVQLFANLMITLGMIGTILGLTASMGGLSRAMDSLKENLDPLGNSNSSISGLSDALSGMSSAFVTTLAGAVFGGVLLKLLSHSTTNLIEDFIDNMKHKTEIEVLPELQKEIWQREIKNLSEAKESLLSFISSAQEIEKTLQYYTNSMRKAADQMDSVVVKISNTKESVLENTQNLEKIVINLNQTIRELLNKTFIPLISLLGLLVIGLIYLFTRI</sequence>
<feature type="transmembrane region" description="Helical" evidence="7">
    <location>
        <begin position="118"/>
        <end position="142"/>
    </location>
</feature>
<comment type="similarity">
    <text evidence="6">Belongs to the exbB/tolQ family.</text>
</comment>
<keyword evidence="10" id="KW-1185">Reference proteome</keyword>
<keyword evidence="3 7" id="KW-0812">Transmembrane</keyword>
<feature type="transmembrane region" description="Helical" evidence="7">
    <location>
        <begin position="44"/>
        <end position="64"/>
    </location>
</feature>
<comment type="caution">
    <text evidence="9">The sequence shown here is derived from an EMBL/GenBank/DDBJ whole genome shotgun (WGS) entry which is preliminary data.</text>
</comment>
<gene>
    <name evidence="9" type="ORF">WMG39_21660</name>
</gene>
<evidence type="ECO:0000256" key="4">
    <source>
        <dbReference type="ARBA" id="ARBA00022989"/>
    </source>
</evidence>
<dbReference type="Pfam" id="PF01618">
    <property type="entry name" value="MotA_ExbB"/>
    <property type="match status" value="1"/>
</dbReference>
<evidence type="ECO:0000256" key="1">
    <source>
        <dbReference type="ARBA" id="ARBA00004651"/>
    </source>
</evidence>
<keyword evidence="2" id="KW-1003">Cell membrane</keyword>
<reference evidence="9 10" key="1">
    <citation type="journal article" date="2020" name="Harmful Algae">
        <title>Molecular and morphological characterization of a novel dihydroanatoxin-a producing Microcoleus species (cyanobacteria) from the Russian River, California, USA.</title>
        <authorList>
            <person name="Conklin K.Y."/>
            <person name="Stancheva R."/>
            <person name="Otten T.G."/>
            <person name="Fadness R."/>
            <person name="Boyer G.L."/>
            <person name="Read B."/>
            <person name="Zhang X."/>
            <person name="Sheath R.G."/>
        </authorList>
    </citation>
    <scope>NUCLEOTIDE SEQUENCE [LARGE SCALE GENOMIC DNA]</scope>
    <source>
        <strain evidence="9 10">PTRS2</strain>
    </source>
</reference>
<dbReference type="Proteomes" id="UP001384579">
    <property type="component" value="Unassembled WGS sequence"/>
</dbReference>
<feature type="transmembrane region" description="Helical" evidence="7">
    <location>
        <begin position="169"/>
        <end position="191"/>
    </location>
</feature>
<organism evidence="9 10">
    <name type="scientific">Microcoleus anatoxicus PTRS2</name>
    <dbReference type="NCBI Taxonomy" id="2705321"/>
    <lineage>
        <taxon>Bacteria</taxon>
        <taxon>Bacillati</taxon>
        <taxon>Cyanobacteriota</taxon>
        <taxon>Cyanophyceae</taxon>
        <taxon>Oscillatoriophycideae</taxon>
        <taxon>Oscillatoriales</taxon>
        <taxon>Microcoleaceae</taxon>
        <taxon>Microcoleus</taxon>
        <taxon>Microcoleus anatoxicus</taxon>
    </lineage>
</organism>
<evidence type="ECO:0000256" key="5">
    <source>
        <dbReference type="ARBA" id="ARBA00023136"/>
    </source>
</evidence>
<keyword evidence="4 7" id="KW-1133">Transmembrane helix</keyword>
<name>A0ABU8YST5_9CYAN</name>